<feature type="domain" description="YCII-related" evidence="2">
    <location>
        <begin position="32"/>
        <end position="99"/>
    </location>
</feature>
<gene>
    <name evidence="3" type="ORF">ISU10_07780</name>
</gene>
<comment type="similarity">
    <text evidence="1">Belongs to the YciI family.</text>
</comment>
<dbReference type="Gene3D" id="3.30.70.1060">
    <property type="entry name" value="Dimeric alpha+beta barrel"/>
    <property type="match status" value="1"/>
</dbReference>
<keyword evidence="4" id="KW-1185">Reference proteome</keyword>
<dbReference type="Pfam" id="PF03795">
    <property type="entry name" value="YCII"/>
    <property type="match status" value="1"/>
</dbReference>
<accession>A0A930VMQ6</accession>
<dbReference type="InterPro" id="IPR011008">
    <property type="entry name" value="Dimeric_a/b-barrel"/>
</dbReference>
<dbReference type="InterPro" id="IPR005545">
    <property type="entry name" value="YCII"/>
</dbReference>
<name>A0A930VMQ6_9ACTN</name>
<dbReference type="Proteomes" id="UP000660668">
    <property type="component" value="Unassembled WGS sequence"/>
</dbReference>
<sequence>MSEGAGETWVALLHRPADPAAGGSVLGDERFGDHLAFLRRMTDAGYLVAAGPMTDRPGEGMTILRLPGADRLEEATRLARQDDLSVATGFFTVEVRPWQVVMHA</sequence>
<dbReference type="AlphaFoldDB" id="A0A930VMQ6"/>
<evidence type="ECO:0000256" key="1">
    <source>
        <dbReference type="ARBA" id="ARBA00007689"/>
    </source>
</evidence>
<dbReference type="RefSeq" id="WP_194695806.1">
    <property type="nucleotide sequence ID" value="NZ_JADKPO010000008.1"/>
</dbReference>
<evidence type="ECO:0000313" key="3">
    <source>
        <dbReference type="EMBL" id="MBF4767663.1"/>
    </source>
</evidence>
<proteinExistence type="inferred from homology"/>
<evidence type="ECO:0000313" key="4">
    <source>
        <dbReference type="Proteomes" id="UP000660668"/>
    </source>
</evidence>
<organism evidence="3 4">
    <name type="scientific">Nocardioides agariphilus</name>
    <dbReference type="NCBI Taxonomy" id="433664"/>
    <lineage>
        <taxon>Bacteria</taxon>
        <taxon>Bacillati</taxon>
        <taxon>Actinomycetota</taxon>
        <taxon>Actinomycetes</taxon>
        <taxon>Propionibacteriales</taxon>
        <taxon>Nocardioidaceae</taxon>
        <taxon>Nocardioides</taxon>
    </lineage>
</organism>
<protein>
    <recommendedName>
        <fullName evidence="2">YCII-related domain-containing protein</fullName>
    </recommendedName>
</protein>
<dbReference type="SUPFAM" id="SSF54909">
    <property type="entry name" value="Dimeric alpha+beta barrel"/>
    <property type="match status" value="1"/>
</dbReference>
<reference evidence="3" key="1">
    <citation type="submission" date="2020-11" db="EMBL/GenBank/DDBJ databases">
        <title>Nocardioides cynanchi sp. nov., isolated from soil of rhizosphere of Cynanchum wilfordii.</title>
        <authorList>
            <person name="Lee J.-S."/>
            <person name="Suh M.K."/>
            <person name="Kim J.-S."/>
        </authorList>
    </citation>
    <scope>NUCLEOTIDE SEQUENCE</scope>
    <source>
        <strain evidence="3">KCTC 19276</strain>
    </source>
</reference>
<dbReference type="EMBL" id="JADKPO010000008">
    <property type="protein sequence ID" value="MBF4767663.1"/>
    <property type="molecule type" value="Genomic_DNA"/>
</dbReference>
<evidence type="ECO:0000259" key="2">
    <source>
        <dbReference type="Pfam" id="PF03795"/>
    </source>
</evidence>
<comment type="caution">
    <text evidence="3">The sequence shown here is derived from an EMBL/GenBank/DDBJ whole genome shotgun (WGS) entry which is preliminary data.</text>
</comment>